<protein>
    <recommendedName>
        <fullName evidence="3">LysR substrate-binding domain-containing protein</fullName>
    </recommendedName>
</protein>
<evidence type="ECO:0000313" key="1">
    <source>
        <dbReference type="EMBL" id="PZF90602.1"/>
    </source>
</evidence>
<dbReference type="Proteomes" id="UP000248749">
    <property type="component" value="Unassembled WGS sequence"/>
</dbReference>
<accession>A0A2W2BWW2</accession>
<dbReference type="OrthoDB" id="79118at2"/>
<dbReference type="Gene3D" id="3.40.190.10">
    <property type="entry name" value="Periplasmic binding protein-like II"/>
    <property type="match status" value="2"/>
</dbReference>
<sequence length="102" mass="11721">MPDYWEEGFAPFQTPRGRRIERDTTFHTALDDLFTVVGTGESISLLGSHAAHYHARPDIVYLPLRDSWTLRWALVWRSDTENDLIRALAQTVRDLGPVAMPR</sequence>
<organism evidence="1 2">
    <name type="scientific">Micromonospora deserti</name>
    <dbReference type="NCBI Taxonomy" id="2070366"/>
    <lineage>
        <taxon>Bacteria</taxon>
        <taxon>Bacillati</taxon>
        <taxon>Actinomycetota</taxon>
        <taxon>Actinomycetes</taxon>
        <taxon>Micromonosporales</taxon>
        <taxon>Micromonosporaceae</taxon>
        <taxon>Micromonospora</taxon>
    </lineage>
</organism>
<evidence type="ECO:0000313" key="2">
    <source>
        <dbReference type="Proteomes" id="UP000248749"/>
    </source>
</evidence>
<dbReference type="RefSeq" id="WP_111136537.1">
    <property type="nucleotide sequence ID" value="NZ_POUB01000226.1"/>
</dbReference>
<dbReference type="AlphaFoldDB" id="A0A2W2BWW2"/>
<comment type="caution">
    <text evidence="1">The sequence shown here is derived from an EMBL/GenBank/DDBJ whole genome shotgun (WGS) entry which is preliminary data.</text>
</comment>
<reference evidence="1 2" key="1">
    <citation type="submission" date="2018-01" db="EMBL/GenBank/DDBJ databases">
        <title>Draft genome sequence of Salinispora sp. 13K206.</title>
        <authorList>
            <person name="Sahin N."/>
            <person name="Saygin H."/>
            <person name="Ay H."/>
        </authorList>
    </citation>
    <scope>NUCLEOTIDE SEQUENCE [LARGE SCALE GENOMIC DNA]</scope>
    <source>
        <strain evidence="1 2">13K206</strain>
    </source>
</reference>
<name>A0A2W2BWW2_9ACTN</name>
<keyword evidence="2" id="KW-1185">Reference proteome</keyword>
<proteinExistence type="predicted"/>
<gene>
    <name evidence="1" type="ORF">C1I99_24355</name>
</gene>
<dbReference type="EMBL" id="POUB01000226">
    <property type="protein sequence ID" value="PZF90602.1"/>
    <property type="molecule type" value="Genomic_DNA"/>
</dbReference>
<evidence type="ECO:0008006" key="3">
    <source>
        <dbReference type="Google" id="ProtNLM"/>
    </source>
</evidence>